<dbReference type="SUPFAM" id="SSF46785">
    <property type="entry name" value="Winged helix' DNA-binding domain"/>
    <property type="match status" value="1"/>
</dbReference>
<dbReference type="PANTHER" id="PTHR30126:SF39">
    <property type="entry name" value="HTH-TYPE TRANSCRIPTIONAL REGULATOR CYSL"/>
    <property type="match status" value="1"/>
</dbReference>
<evidence type="ECO:0000256" key="4">
    <source>
        <dbReference type="ARBA" id="ARBA00023163"/>
    </source>
</evidence>
<dbReference type="Proteomes" id="UP000718630">
    <property type="component" value="Unassembled WGS sequence"/>
</dbReference>
<dbReference type="EMBL" id="JABZFZ010000373">
    <property type="protein sequence ID" value="MBF0940562.1"/>
    <property type="molecule type" value="Genomic_DNA"/>
</dbReference>
<dbReference type="Pfam" id="PF00126">
    <property type="entry name" value="HTH_1"/>
    <property type="match status" value="1"/>
</dbReference>
<evidence type="ECO:0000256" key="1">
    <source>
        <dbReference type="ARBA" id="ARBA00009437"/>
    </source>
</evidence>
<gene>
    <name evidence="6" type="ORF">HXK03_06770</name>
</gene>
<dbReference type="InterPro" id="IPR036390">
    <property type="entry name" value="WH_DNA-bd_sf"/>
</dbReference>
<sequence>MDIDPRRLPFLMAVGREGGIVAAADILMVSPSAVSQQIQKLEDEVGLKLVERTTAGAVLTPAGRIVADSGERISTEIAETLKALRPLTGQVTGTATIGAFLTVIRSTLIPALATLDENLPGVDLRIEETDEQPGMARLRTGAFDLLVIERDEEPGIAPRGYTDTPFIDEPWVLVTPDSAPAIGSIADLGELTWLRTTPGSTGDHVMRRITKSLPATHWAPHTYTTYDVARALVRARVGSTVLPAMALSGANFEGMRVTPLPTLGTRQILLRRKNHGWDEAGAPARVAAHLLEWTRHHDSTVTE</sequence>
<keyword evidence="4" id="KW-0804">Transcription</keyword>
<keyword evidence="3" id="KW-0238">DNA-binding</keyword>
<reference evidence="6" key="1">
    <citation type="submission" date="2020-04" db="EMBL/GenBank/DDBJ databases">
        <title>Deep metagenomics examines the oral microbiome during advanced dental caries in children, revealing novel taxa and co-occurrences with host molecules.</title>
        <authorList>
            <person name="Baker J.L."/>
            <person name="Morton J.T."/>
            <person name="Dinis M."/>
            <person name="Alvarez R."/>
            <person name="Tran N.C."/>
            <person name="Knight R."/>
            <person name="Edlund A."/>
        </authorList>
    </citation>
    <scope>NUCLEOTIDE SEQUENCE</scope>
    <source>
        <strain evidence="6">JCVI_32_bin.64</strain>
    </source>
</reference>
<dbReference type="InterPro" id="IPR000847">
    <property type="entry name" value="LysR_HTH_N"/>
</dbReference>
<feature type="domain" description="HTH lysR-type" evidence="5">
    <location>
        <begin position="3"/>
        <end position="60"/>
    </location>
</feature>
<evidence type="ECO:0000259" key="5">
    <source>
        <dbReference type="PROSITE" id="PS50931"/>
    </source>
</evidence>
<dbReference type="GO" id="GO:0000976">
    <property type="term" value="F:transcription cis-regulatory region binding"/>
    <property type="evidence" value="ECO:0007669"/>
    <property type="project" value="TreeGrafter"/>
</dbReference>
<evidence type="ECO:0000313" key="6">
    <source>
        <dbReference type="EMBL" id="MBF0940562.1"/>
    </source>
</evidence>
<evidence type="ECO:0000256" key="3">
    <source>
        <dbReference type="ARBA" id="ARBA00023125"/>
    </source>
</evidence>
<comment type="caution">
    <text evidence="6">The sequence shown here is derived from an EMBL/GenBank/DDBJ whole genome shotgun (WGS) entry which is preliminary data.</text>
</comment>
<dbReference type="Gene3D" id="1.10.10.10">
    <property type="entry name" value="Winged helix-like DNA-binding domain superfamily/Winged helix DNA-binding domain"/>
    <property type="match status" value="1"/>
</dbReference>
<keyword evidence="2" id="KW-0805">Transcription regulation</keyword>
<protein>
    <submittedName>
        <fullName evidence="6">LysR family transcriptional regulator</fullName>
    </submittedName>
</protein>
<dbReference type="Pfam" id="PF03466">
    <property type="entry name" value="LysR_substrate"/>
    <property type="match status" value="1"/>
</dbReference>
<proteinExistence type="inferred from homology"/>
<evidence type="ECO:0000313" key="7">
    <source>
        <dbReference type="Proteomes" id="UP000718630"/>
    </source>
</evidence>
<comment type="similarity">
    <text evidence="1">Belongs to the LysR transcriptional regulatory family.</text>
</comment>
<name>A0A929N0H3_9ACTO</name>
<accession>A0A929N0H3</accession>
<dbReference type="AlphaFoldDB" id="A0A929N0H3"/>
<dbReference type="PANTHER" id="PTHR30126">
    <property type="entry name" value="HTH-TYPE TRANSCRIPTIONAL REGULATOR"/>
    <property type="match status" value="1"/>
</dbReference>
<evidence type="ECO:0000256" key="2">
    <source>
        <dbReference type="ARBA" id="ARBA00023015"/>
    </source>
</evidence>
<dbReference type="SUPFAM" id="SSF53850">
    <property type="entry name" value="Periplasmic binding protein-like II"/>
    <property type="match status" value="1"/>
</dbReference>
<dbReference type="InterPro" id="IPR005119">
    <property type="entry name" value="LysR_subst-bd"/>
</dbReference>
<organism evidence="6 7">
    <name type="scientific">Schaalia georgiae</name>
    <dbReference type="NCBI Taxonomy" id="52768"/>
    <lineage>
        <taxon>Bacteria</taxon>
        <taxon>Bacillati</taxon>
        <taxon>Actinomycetota</taxon>
        <taxon>Actinomycetes</taxon>
        <taxon>Actinomycetales</taxon>
        <taxon>Actinomycetaceae</taxon>
        <taxon>Schaalia</taxon>
    </lineage>
</organism>
<dbReference type="InterPro" id="IPR036388">
    <property type="entry name" value="WH-like_DNA-bd_sf"/>
</dbReference>
<dbReference type="GO" id="GO:0003700">
    <property type="term" value="F:DNA-binding transcription factor activity"/>
    <property type="evidence" value="ECO:0007669"/>
    <property type="project" value="InterPro"/>
</dbReference>
<dbReference type="PROSITE" id="PS50931">
    <property type="entry name" value="HTH_LYSR"/>
    <property type="match status" value="1"/>
</dbReference>
<dbReference type="Gene3D" id="3.40.190.10">
    <property type="entry name" value="Periplasmic binding protein-like II"/>
    <property type="match status" value="2"/>
</dbReference>